<dbReference type="Proteomes" id="UP001458880">
    <property type="component" value="Unassembled WGS sequence"/>
</dbReference>
<keyword evidence="2" id="KW-1185">Reference proteome</keyword>
<accession>A0AAW1HWQ1</accession>
<evidence type="ECO:0000313" key="2">
    <source>
        <dbReference type="Proteomes" id="UP001458880"/>
    </source>
</evidence>
<dbReference type="AlphaFoldDB" id="A0AAW1HWQ1"/>
<organism evidence="1 2">
    <name type="scientific">Popillia japonica</name>
    <name type="common">Japanese beetle</name>
    <dbReference type="NCBI Taxonomy" id="7064"/>
    <lineage>
        <taxon>Eukaryota</taxon>
        <taxon>Metazoa</taxon>
        <taxon>Ecdysozoa</taxon>
        <taxon>Arthropoda</taxon>
        <taxon>Hexapoda</taxon>
        <taxon>Insecta</taxon>
        <taxon>Pterygota</taxon>
        <taxon>Neoptera</taxon>
        <taxon>Endopterygota</taxon>
        <taxon>Coleoptera</taxon>
        <taxon>Polyphaga</taxon>
        <taxon>Scarabaeiformia</taxon>
        <taxon>Scarabaeidae</taxon>
        <taxon>Rutelinae</taxon>
        <taxon>Popillia</taxon>
    </lineage>
</organism>
<protein>
    <submittedName>
        <fullName evidence="1">Uncharacterized protein</fullName>
    </submittedName>
</protein>
<dbReference type="EMBL" id="JASPKY010000843">
    <property type="protein sequence ID" value="KAK9681120.1"/>
    <property type="molecule type" value="Genomic_DNA"/>
</dbReference>
<gene>
    <name evidence="1" type="ORF">QE152_g38554</name>
</gene>
<sequence length="120" mass="12300">MGVAVQGAYQYGMVLIVDQYRNECKSVIGDGCGCSGSISIRDGPDCGSIPERSRCGSGDSSGTISIRDGPGCGSGVAGVVTVQGPYRYGMVLVAEVVTVQGTYRYGMVLATDQCAVQGTD</sequence>
<reference evidence="1 2" key="1">
    <citation type="journal article" date="2024" name="BMC Genomics">
        <title>De novo assembly and annotation of Popillia japonica's genome with initial clues to its potential as an invasive pest.</title>
        <authorList>
            <person name="Cucini C."/>
            <person name="Boschi S."/>
            <person name="Funari R."/>
            <person name="Cardaioli E."/>
            <person name="Iannotti N."/>
            <person name="Marturano G."/>
            <person name="Paoli F."/>
            <person name="Bruttini M."/>
            <person name="Carapelli A."/>
            <person name="Frati F."/>
            <person name="Nardi F."/>
        </authorList>
    </citation>
    <scope>NUCLEOTIDE SEQUENCE [LARGE SCALE GENOMIC DNA]</scope>
    <source>
        <strain evidence="1">DMR45628</strain>
    </source>
</reference>
<proteinExistence type="predicted"/>
<comment type="caution">
    <text evidence="1">The sequence shown here is derived from an EMBL/GenBank/DDBJ whole genome shotgun (WGS) entry which is preliminary data.</text>
</comment>
<evidence type="ECO:0000313" key="1">
    <source>
        <dbReference type="EMBL" id="KAK9681120.1"/>
    </source>
</evidence>
<name>A0AAW1HWQ1_POPJA</name>